<reference evidence="2 3" key="1">
    <citation type="submission" date="2017-01" db="EMBL/GenBank/DDBJ databases">
        <title>First insights into the biology of 'candidatus Vampirococcus archaeovorus'.</title>
        <authorList>
            <person name="Kizina J."/>
            <person name="Jordan S."/>
            <person name="Stueber K."/>
            <person name="Reinhardt R."/>
            <person name="Harder J."/>
        </authorList>
    </citation>
    <scope>NUCLEOTIDE SEQUENCE [LARGE SCALE GENOMIC DNA]</scope>
    <source>
        <strain evidence="2 3">LiM</strain>
    </source>
</reference>
<evidence type="ECO:0000313" key="2">
    <source>
        <dbReference type="EMBL" id="QAT17906.1"/>
    </source>
</evidence>
<proteinExistence type="predicted"/>
<sequence>MKVIQGLKRLYQGLSRYNRDRLIEANRPFGKDPKEFIRMLIWLFAISAIVIGIVLIIGGR</sequence>
<keyword evidence="1" id="KW-1133">Transmembrane helix</keyword>
<gene>
    <name evidence="2" type="ORF">BU251_09300</name>
</gene>
<evidence type="ECO:0000313" key="3">
    <source>
        <dbReference type="Proteomes" id="UP000287243"/>
    </source>
</evidence>
<organism evidence="2 3">
    <name type="scientific">Velamenicoccus archaeovorus</name>
    <dbReference type="NCBI Taxonomy" id="1930593"/>
    <lineage>
        <taxon>Bacteria</taxon>
        <taxon>Pseudomonadati</taxon>
        <taxon>Candidatus Omnitrophota</taxon>
        <taxon>Candidatus Velamenicoccus</taxon>
    </lineage>
</organism>
<dbReference type="EMBL" id="CP019384">
    <property type="protein sequence ID" value="QAT17906.1"/>
    <property type="molecule type" value="Genomic_DNA"/>
</dbReference>
<protein>
    <submittedName>
        <fullName evidence="2">Uncharacterized protein</fullName>
    </submittedName>
</protein>
<keyword evidence="1" id="KW-0812">Transmembrane</keyword>
<keyword evidence="1" id="KW-0472">Membrane</keyword>
<feature type="transmembrane region" description="Helical" evidence="1">
    <location>
        <begin position="36"/>
        <end position="57"/>
    </location>
</feature>
<accession>A0A410P6S5</accession>
<evidence type="ECO:0000256" key="1">
    <source>
        <dbReference type="SAM" id="Phobius"/>
    </source>
</evidence>
<dbReference type="Proteomes" id="UP000287243">
    <property type="component" value="Chromosome"/>
</dbReference>
<keyword evidence="3" id="KW-1185">Reference proteome</keyword>
<dbReference type="KEGG" id="vai:BU251_09300"/>
<name>A0A410P6S5_VELA1</name>
<dbReference type="AlphaFoldDB" id="A0A410P6S5"/>